<dbReference type="HOGENOM" id="CLU_043995_1_0_1"/>
<feature type="non-terminal residue" evidence="5">
    <location>
        <position position="267"/>
    </location>
</feature>
<dbReference type="OrthoDB" id="5947176at2759"/>
<dbReference type="KEGG" id="lgi:LOTGIDRAFT_186451"/>
<dbReference type="InterPro" id="IPR026315">
    <property type="entry name" value="Oaf"/>
</dbReference>
<evidence type="ECO:0000256" key="1">
    <source>
        <dbReference type="ARBA" id="ARBA00005786"/>
    </source>
</evidence>
<dbReference type="Pfam" id="PF22873">
    <property type="entry name" value="OAF_C"/>
    <property type="match status" value="1"/>
</dbReference>
<gene>
    <name evidence="5" type="ORF">LOTGIDRAFT_186451</name>
</gene>
<keyword evidence="6" id="KW-1185">Reference proteome</keyword>
<dbReference type="PANTHER" id="PTHR13423">
    <property type="entry name" value="OUT AT FIRST"/>
    <property type="match status" value="1"/>
</dbReference>
<evidence type="ECO:0000313" key="6">
    <source>
        <dbReference type="Proteomes" id="UP000030746"/>
    </source>
</evidence>
<feature type="domain" description="Out at first protein BRICHOS-like" evidence="3">
    <location>
        <begin position="24"/>
        <end position="174"/>
    </location>
</feature>
<dbReference type="OMA" id="CHYGLSL"/>
<evidence type="ECO:0008006" key="7">
    <source>
        <dbReference type="Google" id="ProtNLM"/>
    </source>
</evidence>
<reference evidence="5 6" key="1">
    <citation type="journal article" date="2013" name="Nature">
        <title>Insights into bilaterian evolution from three spiralian genomes.</title>
        <authorList>
            <person name="Simakov O."/>
            <person name="Marletaz F."/>
            <person name="Cho S.J."/>
            <person name="Edsinger-Gonzales E."/>
            <person name="Havlak P."/>
            <person name="Hellsten U."/>
            <person name="Kuo D.H."/>
            <person name="Larsson T."/>
            <person name="Lv J."/>
            <person name="Arendt D."/>
            <person name="Savage R."/>
            <person name="Osoegawa K."/>
            <person name="de Jong P."/>
            <person name="Grimwood J."/>
            <person name="Chapman J.A."/>
            <person name="Shapiro H."/>
            <person name="Aerts A."/>
            <person name="Otillar R.P."/>
            <person name="Terry A.Y."/>
            <person name="Boore J.L."/>
            <person name="Grigoriev I.V."/>
            <person name="Lindberg D.R."/>
            <person name="Seaver E.C."/>
            <person name="Weisblat D.A."/>
            <person name="Putnam N.H."/>
            <person name="Rokhsar D.S."/>
        </authorList>
    </citation>
    <scope>NUCLEOTIDE SEQUENCE [LARGE SCALE GENOMIC DNA]</scope>
</reference>
<dbReference type="GeneID" id="20244704"/>
<dbReference type="InterPro" id="IPR053894">
    <property type="entry name" value="OAF_N"/>
</dbReference>
<dbReference type="RefSeq" id="XP_009049365.1">
    <property type="nucleotide sequence ID" value="XM_009051117.1"/>
</dbReference>
<organism evidence="5 6">
    <name type="scientific">Lottia gigantea</name>
    <name type="common">Giant owl limpet</name>
    <dbReference type="NCBI Taxonomy" id="225164"/>
    <lineage>
        <taxon>Eukaryota</taxon>
        <taxon>Metazoa</taxon>
        <taxon>Spiralia</taxon>
        <taxon>Lophotrochozoa</taxon>
        <taxon>Mollusca</taxon>
        <taxon>Gastropoda</taxon>
        <taxon>Patellogastropoda</taxon>
        <taxon>Lottioidea</taxon>
        <taxon>Lottiidae</taxon>
        <taxon>Lottia</taxon>
    </lineage>
</organism>
<evidence type="ECO:0000259" key="4">
    <source>
        <dbReference type="Pfam" id="PF22873"/>
    </source>
</evidence>
<dbReference type="Proteomes" id="UP000030746">
    <property type="component" value="Unassembled WGS sequence"/>
</dbReference>
<dbReference type="CTD" id="20244704"/>
<keyword evidence="2" id="KW-0732">Signal</keyword>
<dbReference type="PANTHER" id="PTHR13423:SF2">
    <property type="entry name" value="OUT AT FIRST PROTEIN HOMOLOG"/>
    <property type="match status" value="1"/>
</dbReference>
<dbReference type="EMBL" id="KB200869">
    <property type="protein sequence ID" value="ESO99925.1"/>
    <property type="molecule type" value="Genomic_DNA"/>
</dbReference>
<dbReference type="Pfam" id="PF14941">
    <property type="entry name" value="OAF_N"/>
    <property type="match status" value="1"/>
</dbReference>
<name>V4AY13_LOTGI</name>
<evidence type="ECO:0000313" key="5">
    <source>
        <dbReference type="EMBL" id="ESO99925.1"/>
    </source>
</evidence>
<sequence>MSMSLIPSLSYSIFVCVLIKICHTQLVVNVKNGGGDILVESIQSNVSSDTITLEYPSSDGSLITQFIDFKSEAQIFRAYVPGEEERGQPPGSVQVLCFITRFSKNDFISSDAMSKLRQKNPTAIRTPEEERPQEVHSFDLSVDLNKSHVISPHVFNICREAKESTFFNEDDLKTISRSLSKDYNTMMSAMIKLAPTKYGKCSDTSDIFKPCTCRYDACVGWYPCGLKYCRGKDSSGKVVSYRCGIKTCKRCLAFDHFVKQKFLCLWN</sequence>
<evidence type="ECO:0000256" key="2">
    <source>
        <dbReference type="SAM" id="SignalP"/>
    </source>
</evidence>
<protein>
    <recommendedName>
        <fullName evidence="7">Out at first protein</fullName>
    </recommendedName>
</protein>
<evidence type="ECO:0000259" key="3">
    <source>
        <dbReference type="Pfam" id="PF14941"/>
    </source>
</evidence>
<proteinExistence type="inferred from homology"/>
<dbReference type="AlphaFoldDB" id="V4AY13"/>
<accession>V4AY13</accession>
<feature type="signal peptide" evidence="2">
    <location>
        <begin position="1"/>
        <end position="24"/>
    </location>
</feature>
<comment type="similarity">
    <text evidence="1">Belongs to the OAF family.</text>
</comment>
<feature type="domain" description="Out at first C-terminal" evidence="4">
    <location>
        <begin position="200"/>
        <end position="267"/>
    </location>
</feature>
<dbReference type="InterPro" id="IPR053897">
    <property type="entry name" value="Oaf_C"/>
</dbReference>
<feature type="chain" id="PRO_5004719051" description="Out at first protein" evidence="2">
    <location>
        <begin position="25"/>
        <end position="267"/>
    </location>
</feature>